<accession>A0ACA9L1A5</accession>
<dbReference type="EMBL" id="CAJVPM010003751">
    <property type="protein sequence ID" value="CAG8505364.1"/>
    <property type="molecule type" value="Genomic_DNA"/>
</dbReference>
<evidence type="ECO:0000313" key="2">
    <source>
        <dbReference type="Proteomes" id="UP000789860"/>
    </source>
</evidence>
<protein>
    <submittedName>
        <fullName evidence="1">8496_t:CDS:1</fullName>
    </submittedName>
</protein>
<proteinExistence type="predicted"/>
<organism evidence="1 2">
    <name type="scientific">Scutellospora calospora</name>
    <dbReference type="NCBI Taxonomy" id="85575"/>
    <lineage>
        <taxon>Eukaryota</taxon>
        <taxon>Fungi</taxon>
        <taxon>Fungi incertae sedis</taxon>
        <taxon>Mucoromycota</taxon>
        <taxon>Glomeromycotina</taxon>
        <taxon>Glomeromycetes</taxon>
        <taxon>Diversisporales</taxon>
        <taxon>Gigasporaceae</taxon>
        <taxon>Scutellospora</taxon>
    </lineage>
</organism>
<sequence>PDPSEINEAIKLFFSELADLDYEPSYNDHTYFQYLSNSKDDITLLDAYHSEKIFDKYIIQIAGKDINARQYPDPTNPKLPSLDKYKIFHKDLLSKILITYTNILYFDLKHFVTLNAFTLASSSNANKCSWHIVYNYTYYIDYRDLRDFVEKLLELVKEDRVKRPAIFLVKKEYYKLEDYLVQPKLDASEIWSRTFSSEKSEKEEFQLIKDETT</sequence>
<comment type="caution">
    <text evidence="1">The sequence shown here is derived from an EMBL/GenBank/DDBJ whole genome shotgun (WGS) entry which is preliminary data.</text>
</comment>
<reference evidence="1" key="1">
    <citation type="submission" date="2021-06" db="EMBL/GenBank/DDBJ databases">
        <authorList>
            <person name="Kallberg Y."/>
            <person name="Tangrot J."/>
            <person name="Rosling A."/>
        </authorList>
    </citation>
    <scope>NUCLEOTIDE SEQUENCE</scope>
    <source>
        <strain evidence="1">AU212A</strain>
    </source>
</reference>
<gene>
    <name evidence="1" type="ORF">SCALOS_LOCUS3425</name>
</gene>
<evidence type="ECO:0000313" key="1">
    <source>
        <dbReference type="EMBL" id="CAG8505364.1"/>
    </source>
</evidence>
<feature type="non-terminal residue" evidence="1">
    <location>
        <position position="1"/>
    </location>
</feature>
<dbReference type="Proteomes" id="UP000789860">
    <property type="component" value="Unassembled WGS sequence"/>
</dbReference>
<name>A0ACA9L1A5_9GLOM</name>
<keyword evidence="2" id="KW-1185">Reference proteome</keyword>